<dbReference type="PANTHER" id="PTHR11863">
    <property type="entry name" value="STEROL DESATURASE"/>
    <property type="match status" value="1"/>
</dbReference>
<dbReference type="GO" id="GO:0016491">
    <property type="term" value="F:oxidoreductase activity"/>
    <property type="evidence" value="ECO:0007669"/>
    <property type="project" value="InterPro"/>
</dbReference>
<feature type="domain" description="Fatty acid hydroxylase" evidence="6">
    <location>
        <begin position="114"/>
        <end position="249"/>
    </location>
</feature>
<evidence type="ECO:0000259" key="6">
    <source>
        <dbReference type="Pfam" id="PF04116"/>
    </source>
</evidence>
<accession>A0A7S3PQ89</accession>
<dbReference type="InterPro" id="IPR006694">
    <property type="entry name" value="Fatty_acid_hydroxylase"/>
</dbReference>
<dbReference type="GO" id="GO:0016020">
    <property type="term" value="C:membrane"/>
    <property type="evidence" value="ECO:0007669"/>
    <property type="project" value="UniProtKB-SubCell"/>
</dbReference>
<dbReference type="InterPro" id="IPR050307">
    <property type="entry name" value="Sterol_Desaturase_Related"/>
</dbReference>
<dbReference type="AlphaFoldDB" id="A0A7S3PQ89"/>
<protein>
    <recommendedName>
        <fullName evidence="6">Fatty acid hydroxylase domain-containing protein</fullName>
    </recommendedName>
</protein>
<keyword evidence="2 5" id="KW-0812">Transmembrane</keyword>
<evidence type="ECO:0000313" key="7">
    <source>
        <dbReference type="EMBL" id="CAE0446954.1"/>
    </source>
</evidence>
<evidence type="ECO:0000256" key="5">
    <source>
        <dbReference type="SAM" id="Phobius"/>
    </source>
</evidence>
<proteinExistence type="predicted"/>
<sequence>MVLCETSLLPDSLMGIWLLYSLAGVAIVMGLAVPLFIKYYVNPTYEMWRWKTNPKFPSADMVKVEIIKSVKGAFLATFAPALSTYLSRSNSEYTRGYCGLDEKHDLFYTAKMFFFTWIISDFYEFFYHWLGHTYDALWEQHKSHHRFYNPTPFATIADDVVDQIFRSLPLLLIPVLFEVNIDVLFAQWGTLFYVYGTYLHWGYESQYISAHNKILNTAYDHHCHHAKSIKNKAIRTGFFFKIWDNLFGSIYKEPCFCVRCQHQLGKRTLEEFKSVTLPDYSILLKPSFWMTSVDEKKL</sequence>
<dbReference type="Pfam" id="PF04116">
    <property type="entry name" value="FA_hydroxylase"/>
    <property type="match status" value="1"/>
</dbReference>
<dbReference type="GO" id="GO:0008610">
    <property type="term" value="P:lipid biosynthetic process"/>
    <property type="evidence" value="ECO:0007669"/>
    <property type="project" value="InterPro"/>
</dbReference>
<evidence type="ECO:0000256" key="4">
    <source>
        <dbReference type="ARBA" id="ARBA00023136"/>
    </source>
</evidence>
<dbReference type="EMBL" id="HBIN01022068">
    <property type="protein sequence ID" value="CAE0446954.1"/>
    <property type="molecule type" value="Transcribed_RNA"/>
</dbReference>
<keyword evidence="3 5" id="KW-1133">Transmembrane helix</keyword>
<gene>
    <name evidence="7" type="ORF">ASTO00021_LOCUS16941</name>
</gene>
<comment type="subcellular location">
    <subcellularLocation>
        <location evidence="1">Membrane</location>
    </subcellularLocation>
</comment>
<name>A0A7S3PQ89_9STRA</name>
<reference evidence="7" key="1">
    <citation type="submission" date="2021-01" db="EMBL/GenBank/DDBJ databases">
        <authorList>
            <person name="Corre E."/>
            <person name="Pelletier E."/>
            <person name="Niang G."/>
            <person name="Scheremetjew M."/>
            <person name="Finn R."/>
            <person name="Kale V."/>
            <person name="Holt S."/>
            <person name="Cochrane G."/>
            <person name="Meng A."/>
            <person name="Brown T."/>
            <person name="Cohen L."/>
        </authorList>
    </citation>
    <scope>NUCLEOTIDE SEQUENCE</scope>
    <source>
        <strain evidence="7">GSBS06</strain>
    </source>
</reference>
<keyword evidence="4 5" id="KW-0472">Membrane</keyword>
<dbReference type="GO" id="GO:0005506">
    <property type="term" value="F:iron ion binding"/>
    <property type="evidence" value="ECO:0007669"/>
    <property type="project" value="InterPro"/>
</dbReference>
<feature type="transmembrane region" description="Helical" evidence="5">
    <location>
        <begin position="17"/>
        <end position="41"/>
    </location>
</feature>
<organism evidence="7">
    <name type="scientific">Aplanochytrium stocchinoi</name>
    <dbReference type="NCBI Taxonomy" id="215587"/>
    <lineage>
        <taxon>Eukaryota</taxon>
        <taxon>Sar</taxon>
        <taxon>Stramenopiles</taxon>
        <taxon>Bigyra</taxon>
        <taxon>Labyrinthulomycetes</taxon>
        <taxon>Thraustochytrida</taxon>
        <taxon>Thraustochytriidae</taxon>
        <taxon>Aplanochytrium</taxon>
    </lineage>
</organism>
<evidence type="ECO:0000256" key="1">
    <source>
        <dbReference type="ARBA" id="ARBA00004370"/>
    </source>
</evidence>
<evidence type="ECO:0000256" key="2">
    <source>
        <dbReference type="ARBA" id="ARBA00022692"/>
    </source>
</evidence>
<evidence type="ECO:0000256" key="3">
    <source>
        <dbReference type="ARBA" id="ARBA00022989"/>
    </source>
</evidence>